<proteinExistence type="predicted"/>
<organism evidence="1 2">
    <name type="scientific">Nocardiopsis rhodophaea</name>
    <dbReference type="NCBI Taxonomy" id="280238"/>
    <lineage>
        <taxon>Bacteria</taxon>
        <taxon>Bacillati</taxon>
        <taxon>Actinomycetota</taxon>
        <taxon>Actinomycetes</taxon>
        <taxon>Streptosporangiales</taxon>
        <taxon>Nocardiopsidaceae</taxon>
        <taxon>Nocardiopsis</taxon>
    </lineage>
</organism>
<sequence length="212" mass="23126">MAWNVDIDARASSTVVFMTSINPSAEVKASIIGPEGLPARIAELELGGKTEQELRDHPEERGEILLDAAAVLRGDGELTRALGVYQYLIEEAVDREDAQYATVGKIDVLLERGDGTAADAELRELWSRGPMEGPAVLLGELLEGNGRMEDALSWFDFACRGHLNSSVEQLEDVDLAYVPELVGRARVRGALGYASDEFDLLVCTHREKWLGG</sequence>
<reference evidence="2" key="1">
    <citation type="journal article" date="2019" name="Int. J. Syst. Evol. Microbiol.">
        <title>The Global Catalogue of Microorganisms (GCM) 10K type strain sequencing project: providing services to taxonomists for standard genome sequencing and annotation.</title>
        <authorList>
            <consortium name="The Broad Institute Genomics Platform"/>
            <consortium name="The Broad Institute Genome Sequencing Center for Infectious Disease"/>
            <person name="Wu L."/>
            <person name="Ma J."/>
        </authorList>
    </citation>
    <scope>NUCLEOTIDE SEQUENCE [LARGE SCALE GENOMIC DNA]</scope>
    <source>
        <strain evidence="2">JCM 15313</strain>
    </source>
</reference>
<evidence type="ECO:0000313" key="2">
    <source>
        <dbReference type="Proteomes" id="UP001501585"/>
    </source>
</evidence>
<gene>
    <name evidence="1" type="ORF">GCM10009799_40830</name>
</gene>
<comment type="caution">
    <text evidence="1">The sequence shown here is derived from an EMBL/GenBank/DDBJ whole genome shotgun (WGS) entry which is preliminary data.</text>
</comment>
<keyword evidence="2" id="KW-1185">Reference proteome</keyword>
<protein>
    <recommendedName>
        <fullName evidence="3">Tetratricopeptide repeat protein</fullName>
    </recommendedName>
</protein>
<dbReference type="Proteomes" id="UP001501585">
    <property type="component" value="Unassembled WGS sequence"/>
</dbReference>
<dbReference type="EMBL" id="BAAAPC010000019">
    <property type="protein sequence ID" value="GAA2008892.1"/>
    <property type="molecule type" value="Genomic_DNA"/>
</dbReference>
<accession>A0ABP5EV32</accession>
<evidence type="ECO:0000313" key="1">
    <source>
        <dbReference type="EMBL" id="GAA2008892.1"/>
    </source>
</evidence>
<dbReference type="SUPFAM" id="SSF48452">
    <property type="entry name" value="TPR-like"/>
    <property type="match status" value="1"/>
</dbReference>
<dbReference type="InterPro" id="IPR011990">
    <property type="entry name" value="TPR-like_helical_dom_sf"/>
</dbReference>
<evidence type="ECO:0008006" key="3">
    <source>
        <dbReference type="Google" id="ProtNLM"/>
    </source>
</evidence>
<name>A0ABP5EV32_9ACTN</name>